<dbReference type="GO" id="GO:0046872">
    <property type="term" value="F:metal ion binding"/>
    <property type="evidence" value="ECO:0007669"/>
    <property type="project" value="UniProtKB-KW"/>
</dbReference>
<evidence type="ECO:0000256" key="3">
    <source>
        <dbReference type="ARBA" id="ARBA00012633"/>
    </source>
</evidence>
<keyword evidence="19" id="KW-1185">Reference proteome</keyword>
<accession>A0A914YRQ7</accession>
<dbReference type="EC" id="3.1.3.7" evidence="3"/>
<name>A0A914YRQ7_9BILA</name>
<keyword evidence="7 18" id="KW-0460">Magnesium</keyword>
<feature type="binding site" evidence="18">
    <location>
        <position position="87"/>
    </location>
    <ligand>
        <name>Mg(2+)</name>
        <dbReference type="ChEBI" id="CHEBI:18420"/>
        <label>1</label>
        <note>catalytic</note>
    </ligand>
</feature>
<comment type="catalytic activity">
    <reaction evidence="12">
        <text>1D-myo-inositol 1,4-bisphosphate + H2O = 1D-myo-inositol 4-phosphate + phosphate</text>
        <dbReference type="Rhea" id="RHEA:15553"/>
        <dbReference type="ChEBI" id="CHEBI:15377"/>
        <dbReference type="ChEBI" id="CHEBI:43474"/>
        <dbReference type="ChEBI" id="CHEBI:58282"/>
        <dbReference type="ChEBI" id="CHEBI:58469"/>
        <dbReference type="EC" id="3.1.3.57"/>
    </reaction>
    <physiologicalReaction direction="left-to-right" evidence="12">
        <dbReference type="Rhea" id="RHEA:15554"/>
    </physiologicalReaction>
</comment>
<evidence type="ECO:0000256" key="17">
    <source>
        <dbReference type="ARBA" id="ARBA00044554"/>
    </source>
</evidence>
<evidence type="ECO:0000256" key="8">
    <source>
        <dbReference type="ARBA" id="ARBA00040342"/>
    </source>
</evidence>
<dbReference type="PROSITE" id="PS00630">
    <property type="entry name" value="IMP_2"/>
    <property type="match status" value="1"/>
</dbReference>
<proteinExistence type="inferred from homology"/>
<comment type="cofactor">
    <cofactor evidence="1 18">
        <name>Mg(2+)</name>
        <dbReference type="ChEBI" id="CHEBI:18420"/>
    </cofactor>
</comment>
<keyword evidence="5 18" id="KW-0479">Metal-binding</keyword>
<sequence>MANNQESEEMFQRSCFITRLVASSVNISETAGSIIKGIMSGGDLKIVDKADSGQQADLQTEADRAAQYLIEKSLQEKFQNRLKIIGEEEVTSKIPNRDLSFSTEVLKIDSKLPEELRNIKEEDVVIWVDPLDGTSEFAAASKGRTPNLQQVTVLIGIAYQGKSIAGVIHQPYFQGNEGRTLWGIVGVGAYGLQICTSGDERIIVTTRSHSNKGVQNALESLQKKKLCDKIVQVSGAGFKVLRCLEGAAAYVFASDGCKKWDTCAPEAVLIAAGGMLTDISGQRINYHADVQYPNSGGVLATCPWVEHMPYVEALKDSCNL</sequence>
<evidence type="ECO:0000256" key="2">
    <source>
        <dbReference type="ARBA" id="ARBA00009759"/>
    </source>
</evidence>
<evidence type="ECO:0000256" key="13">
    <source>
        <dbReference type="ARBA" id="ARBA00044479"/>
    </source>
</evidence>
<dbReference type="GO" id="GO:0046854">
    <property type="term" value="P:phosphatidylinositol phosphate biosynthetic process"/>
    <property type="evidence" value="ECO:0007669"/>
    <property type="project" value="InterPro"/>
</dbReference>
<evidence type="ECO:0000313" key="20">
    <source>
        <dbReference type="WBParaSite" id="PSU_v2.g2856.t1"/>
    </source>
</evidence>
<organism evidence="19 20">
    <name type="scientific">Panagrolaimus superbus</name>
    <dbReference type="NCBI Taxonomy" id="310955"/>
    <lineage>
        <taxon>Eukaryota</taxon>
        <taxon>Metazoa</taxon>
        <taxon>Ecdysozoa</taxon>
        <taxon>Nematoda</taxon>
        <taxon>Chromadorea</taxon>
        <taxon>Rhabditida</taxon>
        <taxon>Tylenchina</taxon>
        <taxon>Panagrolaimomorpha</taxon>
        <taxon>Panagrolaimoidea</taxon>
        <taxon>Panagrolaimidae</taxon>
        <taxon>Panagrolaimus</taxon>
    </lineage>
</organism>
<dbReference type="Pfam" id="PF00459">
    <property type="entry name" value="Inositol_P"/>
    <property type="match status" value="1"/>
</dbReference>
<protein>
    <recommendedName>
        <fullName evidence="8">3'(2'),5'-bisphosphate nucleotidase 1</fullName>
        <ecNumber evidence="15">3.1.3.57</ecNumber>
        <ecNumber evidence="3">3.1.3.7</ecNumber>
    </recommendedName>
    <alternativeName>
        <fullName evidence="16">3'-phosphoadenosine 5'-phosphate phosphatase</fullName>
    </alternativeName>
    <alternativeName>
        <fullName evidence="9">Bisphosphate 3'-nucleotidase 1</fullName>
    </alternativeName>
    <alternativeName>
        <fullName evidence="17">Inositol-polyphosphate 1-phosphatase</fullName>
    </alternativeName>
</protein>
<evidence type="ECO:0000256" key="16">
    <source>
        <dbReference type="ARBA" id="ARBA00044544"/>
    </source>
</evidence>
<evidence type="ECO:0000256" key="9">
    <source>
        <dbReference type="ARBA" id="ARBA00041815"/>
    </source>
</evidence>
<dbReference type="EC" id="3.1.3.57" evidence="15"/>
<comment type="similarity">
    <text evidence="2">Belongs to the inositol monophosphatase superfamily.</text>
</comment>
<keyword evidence="6" id="KW-0378">Hydrolase</keyword>
<dbReference type="SUPFAM" id="SSF56655">
    <property type="entry name" value="Carbohydrate phosphatase"/>
    <property type="match status" value="1"/>
</dbReference>
<evidence type="ECO:0000256" key="12">
    <source>
        <dbReference type="ARBA" id="ARBA00044478"/>
    </source>
</evidence>
<comment type="catalytic activity">
    <reaction evidence="11">
        <text>adenosine 2',5'-bisphosphate + H2O = AMP + phosphate</text>
        <dbReference type="Rhea" id="RHEA:77643"/>
        <dbReference type="ChEBI" id="CHEBI:15377"/>
        <dbReference type="ChEBI" id="CHEBI:43474"/>
        <dbReference type="ChEBI" id="CHEBI:194156"/>
        <dbReference type="ChEBI" id="CHEBI:456215"/>
        <dbReference type="EC" id="3.1.3.7"/>
    </reaction>
    <physiologicalReaction direction="left-to-right" evidence="11">
        <dbReference type="Rhea" id="RHEA:77644"/>
    </physiologicalReaction>
</comment>
<dbReference type="PANTHER" id="PTHR43028:SF5">
    <property type="entry name" value="3'(2'),5'-BISPHOSPHATE NUCLEOTIDASE 1"/>
    <property type="match status" value="1"/>
</dbReference>
<dbReference type="InterPro" id="IPR020550">
    <property type="entry name" value="Inositol_monophosphatase_CS"/>
</dbReference>
<dbReference type="GO" id="GO:0008441">
    <property type="term" value="F:3'(2'),5'-bisphosphate nucleotidase activity"/>
    <property type="evidence" value="ECO:0007669"/>
    <property type="project" value="UniProtKB-EC"/>
</dbReference>
<dbReference type="InterPro" id="IPR050725">
    <property type="entry name" value="CysQ/Inositol_MonoPase"/>
</dbReference>
<feature type="binding site" evidence="18">
    <location>
        <position position="132"/>
    </location>
    <ligand>
        <name>Mg(2+)</name>
        <dbReference type="ChEBI" id="CHEBI:18420"/>
        <label>1</label>
        <note>catalytic</note>
    </ligand>
</feature>
<evidence type="ECO:0000256" key="7">
    <source>
        <dbReference type="ARBA" id="ARBA00022842"/>
    </source>
</evidence>
<dbReference type="PANTHER" id="PTHR43028">
    <property type="entry name" value="3'(2'),5'-BISPHOSPHATE NUCLEOTIDASE 1"/>
    <property type="match status" value="1"/>
</dbReference>
<feature type="binding site" evidence="18">
    <location>
        <position position="129"/>
    </location>
    <ligand>
        <name>Mg(2+)</name>
        <dbReference type="ChEBI" id="CHEBI:18420"/>
        <label>1</label>
        <note>catalytic</note>
    </ligand>
</feature>
<reference evidence="20" key="1">
    <citation type="submission" date="2022-11" db="UniProtKB">
        <authorList>
            <consortium name="WormBaseParasite"/>
        </authorList>
    </citation>
    <scope>IDENTIFICATION</scope>
</reference>
<comment type="catalytic activity">
    <reaction evidence="13">
        <text>adenosine 3',5'-bisphosphate + H2O = AMP + phosphate</text>
        <dbReference type="Rhea" id="RHEA:10040"/>
        <dbReference type="ChEBI" id="CHEBI:15377"/>
        <dbReference type="ChEBI" id="CHEBI:43474"/>
        <dbReference type="ChEBI" id="CHEBI:58343"/>
        <dbReference type="ChEBI" id="CHEBI:456215"/>
        <dbReference type="EC" id="3.1.3.7"/>
    </reaction>
    <physiologicalReaction direction="left-to-right" evidence="13">
        <dbReference type="Rhea" id="RHEA:10041"/>
    </physiologicalReaction>
</comment>
<evidence type="ECO:0000256" key="10">
    <source>
        <dbReference type="ARBA" id="ARBA00044465"/>
    </source>
</evidence>
<evidence type="ECO:0000313" key="19">
    <source>
        <dbReference type="Proteomes" id="UP000887577"/>
    </source>
</evidence>
<feature type="binding site" evidence="18">
    <location>
        <position position="261"/>
    </location>
    <ligand>
        <name>Mg(2+)</name>
        <dbReference type="ChEBI" id="CHEBI:18420"/>
        <label>1</label>
        <note>catalytic</note>
    </ligand>
</feature>
<dbReference type="InterPro" id="IPR000760">
    <property type="entry name" value="Inositol_monophosphatase-like"/>
</dbReference>
<evidence type="ECO:0000256" key="15">
    <source>
        <dbReference type="ARBA" id="ARBA00044519"/>
    </source>
</evidence>
<dbReference type="WBParaSite" id="PSU_v2.g2856.t1">
    <property type="protein sequence ID" value="PSU_v2.g2856.t1"/>
    <property type="gene ID" value="PSU_v2.g2856"/>
</dbReference>
<evidence type="ECO:0000256" key="5">
    <source>
        <dbReference type="ARBA" id="ARBA00022723"/>
    </source>
</evidence>
<feature type="binding site" evidence="18">
    <location>
        <position position="131"/>
    </location>
    <ligand>
        <name>Mg(2+)</name>
        <dbReference type="ChEBI" id="CHEBI:18420"/>
        <label>1</label>
        <note>catalytic</note>
    </ligand>
</feature>
<dbReference type="Gene3D" id="3.30.540.10">
    <property type="entry name" value="Fructose-1,6-Bisphosphatase, subunit A, domain 1"/>
    <property type="match status" value="1"/>
</dbReference>
<evidence type="ECO:0000256" key="18">
    <source>
        <dbReference type="PIRSR" id="PIRSR600760-2"/>
    </source>
</evidence>
<dbReference type="AlphaFoldDB" id="A0A914YRQ7"/>
<dbReference type="Gene3D" id="3.40.190.80">
    <property type="match status" value="1"/>
</dbReference>
<dbReference type="FunFam" id="3.40.190.80:FF:000006">
    <property type="entry name" value="Bisphosphate nucleotidase 1"/>
    <property type="match status" value="1"/>
</dbReference>
<evidence type="ECO:0000256" key="1">
    <source>
        <dbReference type="ARBA" id="ARBA00001946"/>
    </source>
</evidence>
<comment type="catalytic activity">
    <reaction evidence="10">
        <text>1D-myo-inositol 1,3,4-trisphosphate + H2O = 1D-myo-inositol 3,4-bisphosphate + phosphate</text>
        <dbReference type="Rhea" id="RHEA:70319"/>
        <dbReference type="ChEBI" id="CHEBI:15377"/>
        <dbReference type="ChEBI" id="CHEBI:43474"/>
        <dbReference type="ChEBI" id="CHEBI:58414"/>
        <dbReference type="ChEBI" id="CHEBI:83241"/>
    </reaction>
    <physiologicalReaction direction="left-to-right" evidence="10">
        <dbReference type="Rhea" id="RHEA:70320"/>
    </physiologicalReaction>
</comment>
<comment type="catalytic activity">
    <reaction evidence="14">
        <text>3'-phosphoadenylyl sulfate + H2O = adenosine 5'-phosphosulfate + phosphate</text>
        <dbReference type="Rhea" id="RHEA:77639"/>
        <dbReference type="ChEBI" id="CHEBI:15377"/>
        <dbReference type="ChEBI" id="CHEBI:43474"/>
        <dbReference type="ChEBI" id="CHEBI:58243"/>
        <dbReference type="ChEBI" id="CHEBI:58339"/>
        <dbReference type="EC" id="3.1.3.7"/>
    </reaction>
    <physiologicalReaction direction="left-to-right" evidence="14">
        <dbReference type="Rhea" id="RHEA:77640"/>
    </physiologicalReaction>
</comment>
<dbReference type="GO" id="GO:0005737">
    <property type="term" value="C:cytoplasm"/>
    <property type="evidence" value="ECO:0007669"/>
    <property type="project" value="UniProtKB-ARBA"/>
</dbReference>
<dbReference type="FunFam" id="3.30.540.10:FF:000012">
    <property type="entry name" value="Blast:Putative inositol monophosphatase 3"/>
    <property type="match status" value="1"/>
</dbReference>
<dbReference type="GO" id="GO:0004441">
    <property type="term" value="F:inositol-1,4-bisphosphate 1-phosphatase activity"/>
    <property type="evidence" value="ECO:0007669"/>
    <property type="project" value="UniProtKB-EC"/>
</dbReference>
<evidence type="ECO:0000256" key="6">
    <source>
        <dbReference type="ARBA" id="ARBA00022801"/>
    </source>
</evidence>
<evidence type="ECO:0000256" key="4">
    <source>
        <dbReference type="ARBA" id="ARBA00022671"/>
    </source>
</evidence>
<evidence type="ECO:0000256" key="14">
    <source>
        <dbReference type="ARBA" id="ARBA00044484"/>
    </source>
</evidence>
<evidence type="ECO:0000256" key="11">
    <source>
        <dbReference type="ARBA" id="ARBA00044466"/>
    </source>
</evidence>
<keyword evidence="4" id="KW-0452">Lithium</keyword>
<dbReference type="Proteomes" id="UP000887577">
    <property type="component" value="Unplaced"/>
</dbReference>